<evidence type="ECO:0000313" key="2">
    <source>
        <dbReference type="Proteomes" id="UP000472262"/>
    </source>
</evidence>
<reference evidence="1" key="1">
    <citation type="submission" date="2025-08" db="UniProtKB">
        <authorList>
            <consortium name="Ensembl"/>
        </authorList>
    </citation>
    <scope>IDENTIFICATION</scope>
</reference>
<dbReference type="Proteomes" id="UP000472262">
    <property type="component" value="Unassembled WGS sequence"/>
</dbReference>
<sequence length="93" mass="10349">MDVGPFSRKQWASQSLRITAKELSLVGNRGKKNAITERFSKYQKAAEEASAENKKSLGWTSSYKFLACCTSGRALSLMSSAQGARRKQNREKT</sequence>
<dbReference type="AlphaFoldDB" id="A0A672JZU5"/>
<name>A0A672JZU5_SINGR</name>
<protein>
    <submittedName>
        <fullName evidence="1">Uncharacterized protein</fullName>
    </submittedName>
</protein>
<evidence type="ECO:0000313" key="1">
    <source>
        <dbReference type="Ensembl" id="ENSSGRP00000002140.1"/>
    </source>
</evidence>
<organism evidence="1 2">
    <name type="scientific">Sinocyclocheilus grahami</name>
    <name type="common">Dianchi golden-line fish</name>
    <name type="synonym">Barbus grahami</name>
    <dbReference type="NCBI Taxonomy" id="75366"/>
    <lineage>
        <taxon>Eukaryota</taxon>
        <taxon>Metazoa</taxon>
        <taxon>Chordata</taxon>
        <taxon>Craniata</taxon>
        <taxon>Vertebrata</taxon>
        <taxon>Euteleostomi</taxon>
        <taxon>Actinopterygii</taxon>
        <taxon>Neopterygii</taxon>
        <taxon>Teleostei</taxon>
        <taxon>Ostariophysi</taxon>
        <taxon>Cypriniformes</taxon>
        <taxon>Cyprinidae</taxon>
        <taxon>Cyprininae</taxon>
        <taxon>Sinocyclocheilus</taxon>
    </lineage>
</organism>
<keyword evidence="2" id="KW-1185">Reference proteome</keyword>
<dbReference type="InParanoid" id="A0A672JZU5"/>
<accession>A0A672JZU5</accession>
<proteinExistence type="predicted"/>
<dbReference type="Ensembl" id="ENSSGRT00000002347.1">
    <property type="protein sequence ID" value="ENSSGRP00000002140.1"/>
    <property type="gene ID" value="ENSSGRG00000001315.1"/>
</dbReference>
<reference evidence="1" key="2">
    <citation type="submission" date="2025-09" db="UniProtKB">
        <authorList>
            <consortium name="Ensembl"/>
        </authorList>
    </citation>
    <scope>IDENTIFICATION</scope>
</reference>